<feature type="domain" description="PEGA" evidence="3">
    <location>
        <begin position="278"/>
        <end position="338"/>
    </location>
</feature>
<dbReference type="Proteomes" id="UP000614811">
    <property type="component" value="Unassembled WGS sequence"/>
</dbReference>
<dbReference type="InterPro" id="IPR013229">
    <property type="entry name" value="PEGA"/>
</dbReference>
<evidence type="ECO:0008006" key="6">
    <source>
        <dbReference type="Google" id="ProtNLM"/>
    </source>
</evidence>
<dbReference type="Pfam" id="PF08308">
    <property type="entry name" value="PEGA"/>
    <property type="match status" value="4"/>
</dbReference>
<feature type="domain" description="PEGA" evidence="3">
    <location>
        <begin position="148"/>
        <end position="205"/>
    </location>
</feature>
<evidence type="ECO:0000256" key="1">
    <source>
        <dbReference type="SAM" id="Phobius"/>
    </source>
</evidence>
<dbReference type="Pfam" id="PF03781">
    <property type="entry name" value="FGE-sulfatase"/>
    <property type="match status" value="1"/>
</dbReference>
<dbReference type="InterPro" id="IPR051043">
    <property type="entry name" value="Sulfatase_Mod_Factor_Kinase"/>
</dbReference>
<dbReference type="GO" id="GO:0120147">
    <property type="term" value="F:formylglycine-generating oxidase activity"/>
    <property type="evidence" value="ECO:0007669"/>
    <property type="project" value="TreeGrafter"/>
</dbReference>
<dbReference type="PANTHER" id="PTHR23150:SF19">
    <property type="entry name" value="FORMYLGLYCINE-GENERATING ENZYME"/>
    <property type="match status" value="1"/>
</dbReference>
<dbReference type="RefSeq" id="WP_189400904.1">
    <property type="nucleotide sequence ID" value="NZ_BMXA01000003.1"/>
</dbReference>
<dbReference type="InterPro" id="IPR005532">
    <property type="entry name" value="SUMF_dom"/>
</dbReference>
<feature type="domain" description="Sulfatase-modifying factor enzyme-like" evidence="2">
    <location>
        <begin position="440"/>
        <end position="697"/>
    </location>
</feature>
<reference evidence="4" key="1">
    <citation type="journal article" date="2014" name="Int. J. Syst. Evol. Microbiol.">
        <title>Complete genome sequence of Corynebacterium casei LMG S-19264T (=DSM 44701T), isolated from a smear-ripened cheese.</title>
        <authorList>
            <consortium name="US DOE Joint Genome Institute (JGI-PGF)"/>
            <person name="Walter F."/>
            <person name="Albersmeier A."/>
            <person name="Kalinowski J."/>
            <person name="Ruckert C."/>
        </authorList>
    </citation>
    <scope>NUCLEOTIDE SEQUENCE</scope>
    <source>
        <strain evidence="4">KCTC 12711</strain>
    </source>
</reference>
<keyword evidence="1" id="KW-0472">Membrane</keyword>
<reference evidence="4" key="2">
    <citation type="submission" date="2020-09" db="EMBL/GenBank/DDBJ databases">
        <authorList>
            <person name="Sun Q."/>
            <person name="Kim S."/>
        </authorList>
    </citation>
    <scope>NUCLEOTIDE SEQUENCE</scope>
    <source>
        <strain evidence="4">KCTC 12711</strain>
    </source>
</reference>
<evidence type="ECO:0000259" key="3">
    <source>
        <dbReference type="Pfam" id="PF08308"/>
    </source>
</evidence>
<dbReference type="EMBL" id="BMXA01000003">
    <property type="protein sequence ID" value="GHA11833.1"/>
    <property type="molecule type" value="Genomic_DNA"/>
</dbReference>
<evidence type="ECO:0000259" key="2">
    <source>
        <dbReference type="Pfam" id="PF03781"/>
    </source>
</evidence>
<sequence length="705" mass="78014">MTKQPDLNKLKISPTAYQAPGAASREPRFRITVTHIALLAIAGFILAFIAFITLAKSIEIRAVSADLKDPQRMVWQPADVHIASWLKLPLGNRVLVLPGAYEVRIDADGFVPLSQSISVAGDRHQQMDIVIQRLPGNLEIHLPDALRADVFLDGELAATLPDLVRDIPAGTHEIRVDAPLYRAKTQRVLIRGKGETQIMSVKLEPAWAEYQFSSQPAGADIVIDGEVVGQTPMSVRLEEGSRELLIRAAKSKPFSDTLNVVARQDLVVPTVALEPADGELALQSKPAGAAVIVNEEYRGTTPLTLNLLPNDAHRVQVYKAGYKLADETLNLAPAESQSKEFSLQADLISVQFSIQPNDAQVIIDGQPRGRGSQTISLNSLPHRVQVTKPGYVTQSIEIVPTRQNRQIVSVNLLTEEQHYWAQIPNSYTNKLGHEMVLFRNLGEVQMGSSRRENGRRANEVVYTAELTKPFFVAKHETTNKQFRVFKKTHNAGNFKQKSLDAHRAPAVNISWQEAALYCNWLSQIEGLDPFYTTQSGFVAGMNKDANGYRLLTEVEWAWLARNIDDSVLVYPWGNSTMPASKVGNFADEQAAELLAFTLSDYDDGFRGPSPVGRFPPNHRGLFDMAGNVSEWVNDWYSAKGNTDVGKGVLRDPLGPEIGEFHVVRGASWAKGHLPQLRLAYRDYGAKGEHDVGFRVARYAGLNKQK</sequence>
<feature type="domain" description="PEGA" evidence="3">
    <location>
        <begin position="210"/>
        <end position="264"/>
    </location>
</feature>
<dbReference type="PANTHER" id="PTHR23150">
    <property type="entry name" value="SULFATASE MODIFYING FACTOR 1, 2"/>
    <property type="match status" value="1"/>
</dbReference>
<comment type="caution">
    <text evidence="4">The sequence shown here is derived from an EMBL/GenBank/DDBJ whole genome shotgun (WGS) entry which is preliminary data.</text>
</comment>
<evidence type="ECO:0000313" key="4">
    <source>
        <dbReference type="EMBL" id="GHA11833.1"/>
    </source>
</evidence>
<protein>
    <recommendedName>
        <fullName evidence="6">PEGA domain-containing protein</fullName>
    </recommendedName>
</protein>
<keyword evidence="5" id="KW-1185">Reference proteome</keyword>
<feature type="domain" description="PEGA" evidence="3">
    <location>
        <begin position="355"/>
        <end position="412"/>
    </location>
</feature>
<evidence type="ECO:0000313" key="5">
    <source>
        <dbReference type="Proteomes" id="UP000614811"/>
    </source>
</evidence>
<dbReference type="InterPro" id="IPR016187">
    <property type="entry name" value="CTDL_fold"/>
</dbReference>
<organism evidence="4 5">
    <name type="scientific">Arenicella chitinivorans</name>
    <dbReference type="NCBI Taxonomy" id="1329800"/>
    <lineage>
        <taxon>Bacteria</taxon>
        <taxon>Pseudomonadati</taxon>
        <taxon>Pseudomonadota</taxon>
        <taxon>Gammaproteobacteria</taxon>
        <taxon>Arenicellales</taxon>
        <taxon>Arenicellaceae</taxon>
        <taxon>Arenicella</taxon>
    </lineage>
</organism>
<keyword evidence="1" id="KW-0812">Transmembrane</keyword>
<dbReference type="AlphaFoldDB" id="A0A918VP31"/>
<dbReference type="Gene3D" id="3.90.1580.10">
    <property type="entry name" value="paralog of FGE (formylglycine-generating enzyme)"/>
    <property type="match status" value="1"/>
</dbReference>
<proteinExistence type="predicted"/>
<name>A0A918VP31_9GAMM</name>
<accession>A0A918VP31</accession>
<feature type="transmembrane region" description="Helical" evidence="1">
    <location>
        <begin position="33"/>
        <end position="55"/>
    </location>
</feature>
<dbReference type="SUPFAM" id="SSF56436">
    <property type="entry name" value="C-type lectin-like"/>
    <property type="match status" value="1"/>
</dbReference>
<keyword evidence="1" id="KW-1133">Transmembrane helix</keyword>
<gene>
    <name evidence="4" type="ORF">GCM10008090_22030</name>
</gene>
<dbReference type="InterPro" id="IPR042095">
    <property type="entry name" value="SUMF_sf"/>
</dbReference>